<feature type="transmembrane region" description="Helical" evidence="5">
    <location>
        <begin position="35"/>
        <end position="60"/>
    </location>
</feature>
<evidence type="ECO:0000256" key="5">
    <source>
        <dbReference type="SAM" id="Phobius"/>
    </source>
</evidence>
<gene>
    <name evidence="6" type="ORF">DSTB1V02_LOCUS10859</name>
</gene>
<evidence type="ECO:0000256" key="4">
    <source>
        <dbReference type="ARBA" id="ARBA00023136"/>
    </source>
</evidence>
<evidence type="ECO:0000256" key="1">
    <source>
        <dbReference type="ARBA" id="ARBA00004141"/>
    </source>
</evidence>
<keyword evidence="3 5" id="KW-1133">Transmembrane helix</keyword>
<evidence type="ECO:0000256" key="2">
    <source>
        <dbReference type="ARBA" id="ARBA00022692"/>
    </source>
</evidence>
<feature type="transmembrane region" description="Helical" evidence="5">
    <location>
        <begin position="72"/>
        <end position="94"/>
    </location>
</feature>
<feature type="transmembrane region" description="Helical" evidence="5">
    <location>
        <begin position="200"/>
        <end position="224"/>
    </location>
</feature>
<keyword evidence="7" id="KW-1185">Reference proteome</keyword>
<dbReference type="InterPro" id="IPR011701">
    <property type="entry name" value="MFS"/>
</dbReference>
<dbReference type="InterPro" id="IPR036259">
    <property type="entry name" value="MFS_trans_sf"/>
</dbReference>
<evidence type="ECO:0000256" key="3">
    <source>
        <dbReference type="ARBA" id="ARBA00022989"/>
    </source>
</evidence>
<feature type="transmembrane region" description="Helical" evidence="5">
    <location>
        <begin position="164"/>
        <end position="180"/>
    </location>
</feature>
<dbReference type="Pfam" id="PF07690">
    <property type="entry name" value="MFS_1"/>
    <property type="match status" value="1"/>
</dbReference>
<organism evidence="6">
    <name type="scientific">Darwinula stevensoni</name>
    <dbReference type="NCBI Taxonomy" id="69355"/>
    <lineage>
        <taxon>Eukaryota</taxon>
        <taxon>Metazoa</taxon>
        <taxon>Ecdysozoa</taxon>
        <taxon>Arthropoda</taxon>
        <taxon>Crustacea</taxon>
        <taxon>Oligostraca</taxon>
        <taxon>Ostracoda</taxon>
        <taxon>Podocopa</taxon>
        <taxon>Podocopida</taxon>
        <taxon>Darwinulocopina</taxon>
        <taxon>Darwinuloidea</taxon>
        <taxon>Darwinulidae</taxon>
        <taxon>Darwinula</taxon>
    </lineage>
</organism>
<dbReference type="OrthoDB" id="3026777at2759"/>
<feature type="transmembrane region" description="Helical" evidence="5">
    <location>
        <begin position="231"/>
        <end position="252"/>
    </location>
</feature>
<feature type="transmembrane region" description="Helical" evidence="5">
    <location>
        <begin position="100"/>
        <end position="121"/>
    </location>
</feature>
<dbReference type="PANTHER" id="PTHR23507">
    <property type="entry name" value="ZGC:174356"/>
    <property type="match status" value="1"/>
</dbReference>
<dbReference type="GO" id="GO:0022857">
    <property type="term" value="F:transmembrane transporter activity"/>
    <property type="evidence" value="ECO:0007669"/>
    <property type="project" value="InterPro"/>
</dbReference>
<keyword evidence="4 5" id="KW-0472">Membrane</keyword>
<dbReference type="GO" id="GO:0016020">
    <property type="term" value="C:membrane"/>
    <property type="evidence" value="ECO:0007669"/>
    <property type="project" value="UniProtKB-SubCell"/>
</dbReference>
<dbReference type="Proteomes" id="UP000677054">
    <property type="component" value="Unassembled WGS sequence"/>
</dbReference>
<protein>
    <submittedName>
        <fullName evidence="6">Uncharacterized protein</fullName>
    </submittedName>
</protein>
<reference evidence="6" key="1">
    <citation type="submission" date="2020-11" db="EMBL/GenBank/DDBJ databases">
        <authorList>
            <person name="Tran Van P."/>
        </authorList>
    </citation>
    <scope>NUCLEOTIDE SEQUENCE</scope>
</reference>
<evidence type="ECO:0000313" key="6">
    <source>
        <dbReference type="EMBL" id="CAD7251092.1"/>
    </source>
</evidence>
<dbReference type="Gene3D" id="1.20.1250.20">
    <property type="entry name" value="MFS general substrate transporter like domains"/>
    <property type="match status" value="1"/>
</dbReference>
<dbReference type="SUPFAM" id="SSF103473">
    <property type="entry name" value="MFS general substrate transporter"/>
    <property type="match status" value="1"/>
</dbReference>
<sequence length="350" mass="38272">MEESVNCLNLSLDKNLAWEEHISALVAKADVRGFMLIPAAISGLSGGMVAFLMAIFSYIGDTTPLETRSAHVALTDASWYMGAPLGMLASGYIYKRWGSVAIFGTGATVIFLALIYVTIYIKEPHNAERKTFKASCTRLCQGHHARDCLKTVLRRRDGYQRTEILCLLVTMCLWLIPFSGTNGIDYLYTKMKFGWDEPTYTIFGAVSIAFAVAGTVIFVPILSYKLEMPDYLLGILASMSYCADMLVLGFAVSSWHMYYVKIYSVLASCEAAIPLFASAIYTQLYSATVATIPGASYFLCAAITILPLIMFLVLWGLDQKDGGFHFAPLDSVNTLGEDTIHSATGSGVDA</sequence>
<accession>A0A7R9ABU4</accession>
<feature type="transmembrane region" description="Helical" evidence="5">
    <location>
        <begin position="294"/>
        <end position="317"/>
    </location>
</feature>
<dbReference type="EMBL" id="CAJPEV010003270">
    <property type="protein sequence ID" value="CAG0899376.1"/>
    <property type="molecule type" value="Genomic_DNA"/>
</dbReference>
<proteinExistence type="predicted"/>
<dbReference type="AlphaFoldDB" id="A0A7R9ABU4"/>
<feature type="transmembrane region" description="Helical" evidence="5">
    <location>
        <begin position="258"/>
        <end position="282"/>
    </location>
</feature>
<dbReference type="PANTHER" id="PTHR23507:SF1">
    <property type="entry name" value="FI18259P1-RELATED"/>
    <property type="match status" value="1"/>
</dbReference>
<name>A0A7R9ABU4_9CRUS</name>
<comment type="subcellular location">
    <subcellularLocation>
        <location evidence="1">Membrane</location>
        <topology evidence="1">Multi-pass membrane protein</topology>
    </subcellularLocation>
</comment>
<evidence type="ECO:0000313" key="7">
    <source>
        <dbReference type="Proteomes" id="UP000677054"/>
    </source>
</evidence>
<keyword evidence="2 5" id="KW-0812">Transmembrane</keyword>
<dbReference type="EMBL" id="LR902787">
    <property type="protein sequence ID" value="CAD7251092.1"/>
    <property type="molecule type" value="Genomic_DNA"/>
</dbReference>